<evidence type="ECO:0000256" key="1">
    <source>
        <dbReference type="SAM" id="Phobius"/>
    </source>
</evidence>
<feature type="transmembrane region" description="Helical" evidence="1">
    <location>
        <begin position="38"/>
        <end position="55"/>
    </location>
</feature>
<dbReference type="Pfam" id="PF13858">
    <property type="entry name" value="DUF4199"/>
    <property type="match status" value="1"/>
</dbReference>
<keyword evidence="3" id="KW-1185">Reference proteome</keyword>
<dbReference type="InterPro" id="IPR025250">
    <property type="entry name" value="DUF4199"/>
</dbReference>
<sequence length="169" mass="19232">MKRIVLVFGLIIGAVFCANIGFMIYWMYHNPNLKSNDIVGYAAMVLVFSLIFFGTRNYRNKHLGGYITFGKAFKTGALTALVGSTIYVLAWLFCYYLFVPDFMDVYSDYVLKNCTIDDLPAKTKEMANFKEMYKNPLFVILITYSEVLPIGLVVALVSALILKRKNKNL</sequence>
<dbReference type="AlphaFoldDB" id="A0A369Q0K3"/>
<feature type="transmembrane region" description="Helical" evidence="1">
    <location>
        <begin position="5"/>
        <end position="26"/>
    </location>
</feature>
<keyword evidence="1" id="KW-0472">Membrane</keyword>
<dbReference type="OrthoDB" id="6384283at2"/>
<reference evidence="2 3" key="1">
    <citation type="submission" date="2018-07" db="EMBL/GenBank/DDBJ databases">
        <title>Pedobacter sp. nov., isolated from soil.</title>
        <authorList>
            <person name="Zhou L.Y."/>
            <person name="Du Z.J."/>
        </authorList>
    </citation>
    <scope>NUCLEOTIDE SEQUENCE [LARGE SCALE GENOMIC DNA]</scope>
    <source>
        <strain evidence="2 3">JDX94</strain>
    </source>
</reference>
<keyword evidence="1" id="KW-0812">Transmembrane</keyword>
<evidence type="ECO:0000313" key="3">
    <source>
        <dbReference type="Proteomes" id="UP000253961"/>
    </source>
</evidence>
<comment type="caution">
    <text evidence="2">The sequence shown here is derived from an EMBL/GenBank/DDBJ whole genome shotgun (WGS) entry which is preliminary data.</text>
</comment>
<name>A0A369Q0K3_9SPHI</name>
<proteinExistence type="predicted"/>
<feature type="transmembrane region" description="Helical" evidence="1">
    <location>
        <begin position="137"/>
        <end position="162"/>
    </location>
</feature>
<dbReference type="EMBL" id="QPKV01000004">
    <property type="protein sequence ID" value="RDC56526.1"/>
    <property type="molecule type" value="Genomic_DNA"/>
</dbReference>
<keyword evidence="1" id="KW-1133">Transmembrane helix</keyword>
<feature type="transmembrane region" description="Helical" evidence="1">
    <location>
        <begin position="76"/>
        <end position="98"/>
    </location>
</feature>
<dbReference type="RefSeq" id="WP_115403245.1">
    <property type="nucleotide sequence ID" value="NZ_QPKV01000004.1"/>
</dbReference>
<gene>
    <name evidence="2" type="ORF">DU508_13140</name>
</gene>
<protein>
    <submittedName>
        <fullName evidence="2">DUF4199 domain-containing protein</fullName>
    </submittedName>
</protein>
<evidence type="ECO:0000313" key="2">
    <source>
        <dbReference type="EMBL" id="RDC56526.1"/>
    </source>
</evidence>
<dbReference type="Proteomes" id="UP000253961">
    <property type="component" value="Unassembled WGS sequence"/>
</dbReference>
<organism evidence="2 3">
    <name type="scientific">Pedobacter chinensis</name>
    <dbReference type="NCBI Taxonomy" id="2282421"/>
    <lineage>
        <taxon>Bacteria</taxon>
        <taxon>Pseudomonadati</taxon>
        <taxon>Bacteroidota</taxon>
        <taxon>Sphingobacteriia</taxon>
        <taxon>Sphingobacteriales</taxon>
        <taxon>Sphingobacteriaceae</taxon>
        <taxon>Pedobacter</taxon>
    </lineage>
</organism>
<accession>A0A369Q0K3</accession>